<feature type="signal peptide" evidence="6">
    <location>
        <begin position="1"/>
        <end position="20"/>
    </location>
</feature>
<feature type="transmembrane region" description="Helical" evidence="5">
    <location>
        <begin position="140"/>
        <end position="159"/>
    </location>
</feature>
<feature type="transmembrane region" description="Helical" evidence="5">
    <location>
        <begin position="104"/>
        <end position="128"/>
    </location>
</feature>
<evidence type="ECO:0000256" key="5">
    <source>
        <dbReference type="SAM" id="Phobius"/>
    </source>
</evidence>
<dbReference type="Pfam" id="PF01925">
    <property type="entry name" value="TauE"/>
    <property type="match status" value="2"/>
</dbReference>
<feature type="transmembrane region" description="Helical" evidence="5">
    <location>
        <begin position="495"/>
        <end position="513"/>
    </location>
</feature>
<evidence type="ECO:0000256" key="3">
    <source>
        <dbReference type="ARBA" id="ARBA00022989"/>
    </source>
</evidence>
<feature type="transmembrane region" description="Helical" evidence="5">
    <location>
        <begin position="398"/>
        <end position="426"/>
    </location>
</feature>
<feature type="transmembrane region" description="Helical" evidence="5">
    <location>
        <begin position="179"/>
        <end position="212"/>
    </location>
</feature>
<name>A0A9W7B994_9STRA</name>
<dbReference type="GO" id="GO:0016020">
    <property type="term" value="C:membrane"/>
    <property type="evidence" value="ECO:0007669"/>
    <property type="project" value="UniProtKB-SubCell"/>
</dbReference>
<comment type="caution">
    <text evidence="7">The sequence shown here is derived from an EMBL/GenBank/DDBJ whole genome shotgun (WGS) entry which is preliminary data.</text>
</comment>
<keyword evidence="6" id="KW-0732">Signal</keyword>
<evidence type="ECO:0000256" key="2">
    <source>
        <dbReference type="ARBA" id="ARBA00022692"/>
    </source>
</evidence>
<protein>
    <recommendedName>
        <fullName evidence="9">Sulfite exporter TauE/SafE family protein</fullName>
    </recommendedName>
</protein>
<dbReference type="PANTHER" id="PTHR14255:SF3">
    <property type="entry name" value="SULFITE EXPORTER TAUE_SAFE FAMILY PROTEIN 5-RELATED"/>
    <property type="match status" value="1"/>
</dbReference>
<feature type="transmembrane region" description="Helical" evidence="5">
    <location>
        <begin position="311"/>
        <end position="328"/>
    </location>
</feature>
<proteinExistence type="predicted"/>
<dbReference type="OrthoDB" id="434519at2759"/>
<dbReference type="InterPro" id="IPR002781">
    <property type="entry name" value="TM_pro_TauE-like"/>
</dbReference>
<evidence type="ECO:0000313" key="8">
    <source>
        <dbReference type="Proteomes" id="UP001165085"/>
    </source>
</evidence>
<keyword evidence="2 5" id="KW-0812">Transmembrane</keyword>
<keyword evidence="3 5" id="KW-1133">Transmembrane helix</keyword>
<gene>
    <name evidence="7" type="ORF">TrST_g13922</name>
</gene>
<accession>A0A9W7B994</accession>
<dbReference type="EMBL" id="BRXY01000317">
    <property type="protein sequence ID" value="GMH86651.1"/>
    <property type="molecule type" value="Genomic_DNA"/>
</dbReference>
<feature type="chain" id="PRO_5040880035" description="Sulfite exporter TauE/SafE family protein" evidence="6">
    <location>
        <begin position="21"/>
        <end position="531"/>
    </location>
</feature>
<evidence type="ECO:0008006" key="9">
    <source>
        <dbReference type="Google" id="ProtNLM"/>
    </source>
</evidence>
<organism evidence="7 8">
    <name type="scientific">Triparma strigata</name>
    <dbReference type="NCBI Taxonomy" id="1606541"/>
    <lineage>
        <taxon>Eukaryota</taxon>
        <taxon>Sar</taxon>
        <taxon>Stramenopiles</taxon>
        <taxon>Ochrophyta</taxon>
        <taxon>Bolidophyceae</taxon>
        <taxon>Parmales</taxon>
        <taxon>Triparmaceae</taxon>
        <taxon>Triparma</taxon>
    </lineage>
</organism>
<dbReference type="GO" id="GO:0016567">
    <property type="term" value="P:protein ubiquitination"/>
    <property type="evidence" value="ECO:0007669"/>
    <property type="project" value="TreeGrafter"/>
</dbReference>
<dbReference type="GO" id="GO:0031464">
    <property type="term" value="C:Cul4A-RING E3 ubiquitin ligase complex"/>
    <property type="evidence" value="ECO:0007669"/>
    <property type="project" value="TreeGrafter"/>
</dbReference>
<reference evidence="8" key="1">
    <citation type="journal article" date="2023" name="Commun. Biol.">
        <title>Genome analysis of Parmales, the sister group of diatoms, reveals the evolutionary specialization of diatoms from phago-mixotrophs to photoautotrophs.</title>
        <authorList>
            <person name="Ban H."/>
            <person name="Sato S."/>
            <person name="Yoshikawa S."/>
            <person name="Yamada K."/>
            <person name="Nakamura Y."/>
            <person name="Ichinomiya M."/>
            <person name="Sato N."/>
            <person name="Blanc-Mathieu R."/>
            <person name="Endo H."/>
            <person name="Kuwata A."/>
            <person name="Ogata H."/>
        </authorList>
    </citation>
    <scope>NUCLEOTIDE SEQUENCE [LARGE SCALE GENOMIC DNA]</scope>
    <source>
        <strain evidence="8">NIES 3701</strain>
    </source>
</reference>
<evidence type="ECO:0000313" key="7">
    <source>
        <dbReference type="EMBL" id="GMH86651.1"/>
    </source>
</evidence>
<sequence length="531" mass="57111">MFLYKTFLIVLFGLAACCHCSTLTSSSTPLPSRRLVEDRSISEADADAEKIGVAGGECFPSKTECPFSTTCTLATYEEGGTEYTRHLCVHKGLFPLNGSDAATVFLLLISVALAAGGGIGGGGLLVPIYRLVCGFPITQATALSLATISGGSIANLYTYTQRYHPNSDLKRPLIDYETSLLFCPALLAGTMFGSMFSVMFPAWLIVVLLVILLGYSGKRTVNKGIQRWKLSSQSDWVAREKKKAEVELSERNSLSRMSIDSEASPLHLSLDEDDEMDPPALTLPSIALSMEQSVRLDTIRAQEGSLIQARNWGWTAVLWVVVFIFALLRGGKGGTSLIPGLTCEKPLYWSLFAINLFVLLTATAVLRSQTLSRAEEKTALGHKALEGDLHWDRRTTALYPALCVFAGVAAGLLGIGGGMVIGPLLVELGCLPQPIAATSAYVVFITATSGLAQVYIMGLVPGDYAIVFSCCGVLATFLGQSVVDYVVKKYKKDAIVVLVIGFIMMVALVLMTYDGVMQIIYATSFGFTNLC</sequence>
<feature type="transmembrane region" description="Helical" evidence="5">
    <location>
        <begin position="348"/>
        <end position="366"/>
    </location>
</feature>
<evidence type="ECO:0000256" key="4">
    <source>
        <dbReference type="ARBA" id="ARBA00023136"/>
    </source>
</evidence>
<dbReference type="Proteomes" id="UP001165085">
    <property type="component" value="Unassembled WGS sequence"/>
</dbReference>
<evidence type="ECO:0000256" key="6">
    <source>
        <dbReference type="SAM" id="SignalP"/>
    </source>
</evidence>
<comment type="subcellular location">
    <subcellularLocation>
        <location evidence="1">Membrane</location>
        <topology evidence="1">Multi-pass membrane protein</topology>
    </subcellularLocation>
</comment>
<evidence type="ECO:0000256" key="1">
    <source>
        <dbReference type="ARBA" id="ARBA00004141"/>
    </source>
</evidence>
<keyword evidence="4 5" id="KW-0472">Membrane</keyword>
<dbReference type="PANTHER" id="PTHR14255">
    <property type="entry name" value="CEREBLON"/>
    <property type="match status" value="1"/>
</dbReference>
<keyword evidence="8" id="KW-1185">Reference proteome</keyword>
<feature type="transmembrane region" description="Helical" evidence="5">
    <location>
        <begin position="464"/>
        <end position="483"/>
    </location>
</feature>
<dbReference type="PROSITE" id="PS51257">
    <property type="entry name" value="PROKAR_LIPOPROTEIN"/>
    <property type="match status" value="1"/>
</dbReference>
<feature type="transmembrane region" description="Helical" evidence="5">
    <location>
        <begin position="438"/>
        <end position="457"/>
    </location>
</feature>
<dbReference type="AlphaFoldDB" id="A0A9W7B994"/>